<evidence type="ECO:0000313" key="1">
    <source>
        <dbReference type="EMBL" id="NUT87136.1"/>
    </source>
</evidence>
<dbReference type="RefSeq" id="WP_175362545.1">
    <property type="nucleotide sequence ID" value="NZ_JABFMR010000008.1"/>
</dbReference>
<dbReference type="EMBL" id="JABFMR010000008">
    <property type="protein sequence ID" value="NUT87136.1"/>
    <property type="molecule type" value="Genomic_DNA"/>
</dbReference>
<organism evidence="1 2">
    <name type="scientific">Pseudomonas corrugata</name>
    <dbReference type="NCBI Taxonomy" id="47879"/>
    <lineage>
        <taxon>Bacteria</taxon>
        <taxon>Pseudomonadati</taxon>
        <taxon>Pseudomonadota</taxon>
        <taxon>Gammaproteobacteria</taxon>
        <taxon>Pseudomonadales</taxon>
        <taxon>Pseudomonadaceae</taxon>
        <taxon>Pseudomonas</taxon>
    </lineage>
</organism>
<name>A0A7Y5Z5D9_9PSED</name>
<protein>
    <submittedName>
        <fullName evidence="1">Uncharacterized protein</fullName>
    </submittedName>
</protein>
<comment type="caution">
    <text evidence="1">The sequence shown here is derived from an EMBL/GenBank/DDBJ whole genome shotgun (WGS) entry which is preliminary data.</text>
</comment>
<dbReference type="Proteomes" id="UP000536720">
    <property type="component" value="Unassembled WGS sequence"/>
</dbReference>
<evidence type="ECO:0000313" key="2">
    <source>
        <dbReference type="Proteomes" id="UP000536720"/>
    </source>
</evidence>
<reference evidence="1 2" key="1">
    <citation type="journal article" date="2020" name="Front. Plant Sci.">
        <title>Isolation of Rhizosphere Bacteria That Improve Quality and Water Stress Tolerance in Greenhouse Ornamentals.</title>
        <authorList>
            <person name="Nordstedt N.P."/>
            <person name="Jones M.L."/>
        </authorList>
    </citation>
    <scope>NUCLEOTIDE SEQUENCE [LARGE SCALE GENOMIC DNA]</scope>
    <source>
        <strain evidence="1 2">C7D2</strain>
    </source>
</reference>
<sequence>MNADWSDAPDWAFAFAQIVYRHPTDSVDFAWIGRDGYNFNYKQGRSCACHSFNDQITLNDFRIVSLRPERITANRNGEDLPPIGCDVVIHDDGGLRYGQGESGKVIAHVEDTAVVRMSYGLGCFEARCLRTPEQAKAEAREKAIDAMVATCPYPGSDSTRIDCAALYDAGWAKFEIVD</sequence>
<accession>A0A7Y5Z5D9</accession>
<gene>
    <name evidence="1" type="ORF">HNO91_11930</name>
</gene>
<proteinExistence type="predicted"/>
<dbReference type="AlphaFoldDB" id="A0A7Y5Z5D9"/>